<gene>
    <name evidence="3" type="ORF">C2845_PM13G07180</name>
</gene>
<dbReference type="PANTHER" id="PTHR47482:SF24">
    <property type="entry name" value="PROTEIN FAR1-RELATED SEQUENCE"/>
    <property type="match status" value="1"/>
</dbReference>
<sequence>MCCNIAGGKHNDVGNPKIADSTTQSDAGYSLNNQETAVVPGEVEVDVTEEVVEDVWLTPPVPYTGQTFCSKQEAREFYNLYAKRIYFSFRTSTTYLSSLTREQNKIQFVCNKEGRERKAKEEQPNAETDDSNFEEDSDPKEGNESAEKKEEAGWWKEEKMRKDGQFQYWLVPNNKFVYGYGKRKYLVTAVVEEESYYCESSKFDRDGMLCCHIMKILARLGIKNIPQRYILKRWMQEAIPENVNTEPNVHVPADFIARGMPLNSKRNLWFTNIIYLQLLQIWLLRAMFRKRPTLLWTNT</sequence>
<feature type="domain" description="FAR1" evidence="2">
    <location>
        <begin position="76"/>
        <end position="123"/>
    </location>
</feature>
<dbReference type="AlphaFoldDB" id="A0A3L6RGW8"/>
<reference evidence="4" key="1">
    <citation type="journal article" date="2019" name="Nat. Commun.">
        <title>The genome of broomcorn millet.</title>
        <authorList>
            <person name="Zou C."/>
            <person name="Miki D."/>
            <person name="Li D."/>
            <person name="Tang Q."/>
            <person name="Xiao L."/>
            <person name="Rajput S."/>
            <person name="Deng P."/>
            <person name="Jia W."/>
            <person name="Huang R."/>
            <person name="Zhang M."/>
            <person name="Sun Y."/>
            <person name="Hu J."/>
            <person name="Fu X."/>
            <person name="Schnable P.S."/>
            <person name="Li F."/>
            <person name="Zhang H."/>
            <person name="Feng B."/>
            <person name="Zhu X."/>
            <person name="Liu R."/>
            <person name="Schnable J.C."/>
            <person name="Zhu J.-K."/>
            <person name="Zhang H."/>
        </authorList>
    </citation>
    <scope>NUCLEOTIDE SEQUENCE [LARGE SCALE GENOMIC DNA]</scope>
</reference>
<feature type="compositionally biased region" description="Basic and acidic residues" evidence="1">
    <location>
        <begin position="139"/>
        <end position="154"/>
    </location>
</feature>
<proteinExistence type="predicted"/>
<accession>A0A3L6RGW8</accession>
<evidence type="ECO:0000256" key="1">
    <source>
        <dbReference type="SAM" id="MobiDB-lite"/>
    </source>
</evidence>
<evidence type="ECO:0000313" key="3">
    <source>
        <dbReference type="EMBL" id="RLN03348.1"/>
    </source>
</evidence>
<protein>
    <recommendedName>
        <fullName evidence="2">FAR1 domain-containing protein</fullName>
    </recommendedName>
</protein>
<dbReference type="Proteomes" id="UP000275267">
    <property type="component" value="Unassembled WGS sequence"/>
</dbReference>
<evidence type="ECO:0000259" key="2">
    <source>
        <dbReference type="Pfam" id="PF03101"/>
    </source>
</evidence>
<dbReference type="EMBL" id="PQIB02000008">
    <property type="protein sequence ID" value="RLN03348.1"/>
    <property type="molecule type" value="Genomic_DNA"/>
</dbReference>
<dbReference type="InterPro" id="IPR004330">
    <property type="entry name" value="FAR1_DNA_bnd_dom"/>
</dbReference>
<comment type="caution">
    <text evidence="3">The sequence shown here is derived from an EMBL/GenBank/DDBJ whole genome shotgun (WGS) entry which is preliminary data.</text>
</comment>
<name>A0A3L6RGW8_PANMI</name>
<keyword evidence="4" id="KW-1185">Reference proteome</keyword>
<feature type="compositionally biased region" description="Acidic residues" evidence="1">
    <location>
        <begin position="127"/>
        <end position="138"/>
    </location>
</feature>
<feature type="region of interest" description="Disordered" evidence="1">
    <location>
        <begin position="115"/>
        <end position="154"/>
    </location>
</feature>
<organism evidence="3 4">
    <name type="scientific">Panicum miliaceum</name>
    <name type="common">Proso millet</name>
    <name type="synonym">Broomcorn millet</name>
    <dbReference type="NCBI Taxonomy" id="4540"/>
    <lineage>
        <taxon>Eukaryota</taxon>
        <taxon>Viridiplantae</taxon>
        <taxon>Streptophyta</taxon>
        <taxon>Embryophyta</taxon>
        <taxon>Tracheophyta</taxon>
        <taxon>Spermatophyta</taxon>
        <taxon>Magnoliopsida</taxon>
        <taxon>Liliopsida</taxon>
        <taxon>Poales</taxon>
        <taxon>Poaceae</taxon>
        <taxon>PACMAD clade</taxon>
        <taxon>Panicoideae</taxon>
        <taxon>Panicodae</taxon>
        <taxon>Paniceae</taxon>
        <taxon>Panicinae</taxon>
        <taxon>Panicum</taxon>
        <taxon>Panicum sect. Panicum</taxon>
    </lineage>
</organism>
<dbReference type="Pfam" id="PF03101">
    <property type="entry name" value="FAR1"/>
    <property type="match status" value="1"/>
</dbReference>
<evidence type="ECO:0000313" key="4">
    <source>
        <dbReference type="Proteomes" id="UP000275267"/>
    </source>
</evidence>
<dbReference type="OrthoDB" id="689460at2759"/>
<dbReference type="PANTHER" id="PTHR47482">
    <property type="entry name" value="OS11G0632001 PROTEIN"/>
    <property type="match status" value="1"/>
</dbReference>